<dbReference type="Proteomes" id="UP001626603">
    <property type="component" value="Chromosome"/>
</dbReference>
<accession>A0ABD8AAT1</accession>
<evidence type="ECO:0000313" key="3">
    <source>
        <dbReference type="Proteomes" id="UP001626603"/>
    </source>
</evidence>
<reference evidence="2 3" key="1">
    <citation type="submission" date="2023-10" db="EMBL/GenBank/DDBJ databases">
        <title>The complete genome sequence of Methanoculleus palmolei DSM 4273.</title>
        <authorList>
            <person name="Lai S.-J."/>
            <person name="You Y.-T."/>
            <person name="Chen S.-C."/>
        </authorList>
    </citation>
    <scope>NUCLEOTIDE SEQUENCE [LARGE SCALE GENOMIC DNA]</scope>
    <source>
        <strain evidence="2 3">DSM 4273</strain>
    </source>
</reference>
<name>A0ABD8AAT1_9EURY</name>
<organism evidence="2 3">
    <name type="scientific">Methanoculleus palmolei</name>
    <dbReference type="NCBI Taxonomy" id="72612"/>
    <lineage>
        <taxon>Archaea</taxon>
        <taxon>Methanobacteriati</taxon>
        <taxon>Methanobacteriota</taxon>
        <taxon>Stenosarchaea group</taxon>
        <taxon>Methanomicrobia</taxon>
        <taxon>Methanomicrobiales</taxon>
        <taxon>Methanomicrobiaceae</taxon>
        <taxon>Methanoculleus</taxon>
    </lineage>
</organism>
<dbReference type="EMBL" id="CP137641">
    <property type="protein sequence ID" value="WOX56641.1"/>
    <property type="molecule type" value="Genomic_DNA"/>
</dbReference>
<evidence type="ECO:0000256" key="1">
    <source>
        <dbReference type="SAM" id="MobiDB-lite"/>
    </source>
</evidence>
<evidence type="ECO:0000313" key="2">
    <source>
        <dbReference type="EMBL" id="WOX56641.1"/>
    </source>
</evidence>
<dbReference type="AlphaFoldDB" id="A0ABD8AAT1"/>
<proteinExistence type="predicted"/>
<feature type="region of interest" description="Disordered" evidence="1">
    <location>
        <begin position="134"/>
        <end position="193"/>
    </location>
</feature>
<sequence length="207" mass="21501">MRSIFLLGTDLAVPIADVTSFNNLVQAVIDDNPFGCVGYTGADGQPVAAVVRNREHYTAKVNFLDGEGKRVGNVSLQSPSIAAFEANAAEALANAALAAAMGGEAVRNGPGETYYCQLKCHDPSDVSKTFDLLPLLPRGPVATPTSPSPGRPSGSHPTRTTPSGTRSRPGPTPSGRWSEGNSSSRSIFSVSEAQNALVGALSSDRDM</sequence>
<feature type="compositionally biased region" description="Polar residues" evidence="1">
    <location>
        <begin position="179"/>
        <end position="193"/>
    </location>
</feature>
<protein>
    <submittedName>
        <fullName evidence="2">Uncharacterized protein</fullName>
    </submittedName>
</protein>
<keyword evidence="3" id="KW-1185">Reference proteome</keyword>
<feature type="compositionally biased region" description="Low complexity" evidence="1">
    <location>
        <begin position="151"/>
        <end position="176"/>
    </location>
</feature>
<gene>
    <name evidence="2" type="ORF">R6Y95_04710</name>
</gene>